<keyword evidence="3" id="KW-0269">Exonuclease</keyword>
<dbReference type="STRING" id="188906.SAMN04488526_1989"/>
<dbReference type="Gene3D" id="3.60.10.10">
    <property type="entry name" value="Endonuclease/exonuclease/phosphatase"/>
    <property type="match status" value="1"/>
</dbReference>
<gene>
    <name evidence="3" type="ORF">SAMN04488526_1989</name>
</gene>
<evidence type="ECO:0000259" key="2">
    <source>
        <dbReference type="Pfam" id="PF03372"/>
    </source>
</evidence>
<keyword evidence="1" id="KW-0472">Membrane</keyword>
<keyword evidence="3" id="KW-0378">Hydrolase</keyword>
<dbReference type="Pfam" id="PF03372">
    <property type="entry name" value="Exo_endo_phos"/>
    <property type="match status" value="1"/>
</dbReference>
<dbReference type="EMBL" id="FNZQ01000003">
    <property type="protein sequence ID" value="SEL12183.1"/>
    <property type="molecule type" value="Genomic_DNA"/>
</dbReference>
<dbReference type="Proteomes" id="UP000199283">
    <property type="component" value="Unassembled WGS sequence"/>
</dbReference>
<feature type="transmembrane region" description="Helical" evidence="1">
    <location>
        <begin position="7"/>
        <end position="29"/>
    </location>
</feature>
<name>A0A1H7MLS0_9RHOB</name>
<feature type="transmembrane region" description="Helical" evidence="1">
    <location>
        <begin position="64"/>
        <end position="83"/>
    </location>
</feature>
<dbReference type="RefSeq" id="WP_092762322.1">
    <property type="nucleotide sequence ID" value="NZ_FNZQ01000003.1"/>
</dbReference>
<dbReference type="AlphaFoldDB" id="A0A1H7MLS0"/>
<keyword evidence="4" id="KW-1185">Reference proteome</keyword>
<dbReference type="InterPro" id="IPR005135">
    <property type="entry name" value="Endo/exonuclease/phosphatase"/>
</dbReference>
<organism evidence="3 4">
    <name type="scientific">Jannaschia helgolandensis</name>
    <dbReference type="NCBI Taxonomy" id="188906"/>
    <lineage>
        <taxon>Bacteria</taxon>
        <taxon>Pseudomonadati</taxon>
        <taxon>Pseudomonadota</taxon>
        <taxon>Alphaproteobacteria</taxon>
        <taxon>Rhodobacterales</taxon>
        <taxon>Roseobacteraceae</taxon>
        <taxon>Jannaschia</taxon>
    </lineage>
</organism>
<feature type="transmembrane region" description="Helical" evidence="1">
    <location>
        <begin position="35"/>
        <end position="52"/>
    </location>
</feature>
<dbReference type="OrthoDB" id="3808618at2"/>
<keyword evidence="3" id="KW-0540">Nuclease</keyword>
<keyword evidence="1" id="KW-0812">Transmembrane</keyword>
<proteinExistence type="predicted"/>
<dbReference type="SUPFAM" id="SSF56219">
    <property type="entry name" value="DNase I-like"/>
    <property type="match status" value="1"/>
</dbReference>
<evidence type="ECO:0000313" key="4">
    <source>
        <dbReference type="Proteomes" id="UP000199283"/>
    </source>
</evidence>
<evidence type="ECO:0000313" key="3">
    <source>
        <dbReference type="EMBL" id="SEL12183.1"/>
    </source>
</evidence>
<sequence length="299" mass="31589">MRRSLRGLSVAVIAASVICVLAAMAAWWLPAFDSLRIVSPYAAVVILGLAMLGRGLAQGMRWAVLPVAMIGIWPVVDLTWPVANAAPTDATLRLLQHNLYYKNPATDLTARLGDFDIATLQETRGAKVALSAFPSGWTVITCADKTLTQTAVVSRFPALASGCLTNGEAWIRVAAPGGDVTIVSLHLVWPWPAGGNAQARQVARLTSDLAALPGPVIIGGDFNQMPWSAATTRIARASNTRPIDGIRATFIKKNGLVRLPIDHVLVPPGWNARATVTGQNGSDHEAVLAEINVGRSVGG</sequence>
<dbReference type="InterPro" id="IPR036691">
    <property type="entry name" value="Endo/exonu/phosph_ase_sf"/>
</dbReference>
<keyword evidence="1" id="KW-1133">Transmembrane helix</keyword>
<accession>A0A1H7MLS0</accession>
<keyword evidence="3" id="KW-0255">Endonuclease</keyword>
<evidence type="ECO:0000256" key="1">
    <source>
        <dbReference type="SAM" id="Phobius"/>
    </source>
</evidence>
<feature type="domain" description="Endonuclease/exonuclease/phosphatase" evidence="2">
    <location>
        <begin position="96"/>
        <end position="284"/>
    </location>
</feature>
<reference evidence="3 4" key="1">
    <citation type="submission" date="2016-10" db="EMBL/GenBank/DDBJ databases">
        <authorList>
            <person name="de Groot N.N."/>
        </authorList>
    </citation>
    <scope>NUCLEOTIDE SEQUENCE [LARGE SCALE GENOMIC DNA]</scope>
    <source>
        <strain evidence="3 4">DSM 14858</strain>
    </source>
</reference>
<dbReference type="GO" id="GO:0004519">
    <property type="term" value="F:endonuclease activity"/>
    <property type="evidence" value="ECO:0007669"/>
    <property type="project" value="UniProtKB-KW"/>
</dbReference>
<dbReference type="GO" id="GO:0004527">
    <property type="term" value="F:exonuclease activity"/>
    <property type="evidence" value="ECO:0007669"/>
    <property type="project" value="UniProtKB-KW"/>
</dbReference>
<protein>
    <submittedName>
        <fullName evidence="3">Uncharacterized conserved protein YafD, endonuclease/exonuclease/phosphatase (EEP) superfamily</fullName>
    </submittedName>
</protein>